<name>A0AAD8GX33_9APIA</name>
<organism evidence="21 22">
    <name type="scientific">Heracleum sosnowskyi</name>
    <dbReference type="NCBI Taxonomy" id="360622"/>
    <lineage>
        <taxon>Eukaryota</taxon>
        <taxon>Viridiplantae</taxon>
        <taxon>Streptophyta</taxon>
        <taxon>Embryophyta</taxon>
        <taxon>Tracheophyta</taxon>
        <taxon>Spermatophyta</taxon>
        <taxon>Magnoliopsida</taxon>
        <taxon>eudicotyledons</taxon>
        <taxon>Gunneridae</taxon>
        <taxon>Pentapetalae</taxon>
        <taxon>asterids</taxon>
        <taxon>campanulids</taxon>
        <taxon>Apiales</taxon>
        <taxon>Apiaceae</taxon>
        <taxon>Apioideae</taxon>
        <taxon>apioid superclade</taxon>
        <taxon>Tordylieae</taxon>
        <taxon>Tordyliinae</taxon>
        <taxon>Heracleum</taxon>
    </lineage>
</organism>
<dbReference type="GO" id="GO:0005524">
    <property type="term" value="F:ATP binding"/>
    <property type="evidence" value="ECO:0007669"/>
    <property type="project" value="UniProtKB-UniRule"/>
</dbReference>
<dbReference type="PROSITE" id="PS00107">
    <property type="entry name" value="PROTEIN_KINASE_ATP"/>
    <property type="match status" value="1"/>
</dbReference>
<evidence type="ECO:0000256" key="14">
    <source>
        <dbReference type="ARBA" id="ARBA00023136"/>
    </source>
</evidence>
<dbReference type="Gene3D" id="3.30.200.20">
    <property type="entry name" value="Phosphorylase Kinase, domain 1"/>
    <property type="match status" value="1"/>
</dbReference>
<keyword evidence="10 16" id="KW-0547">Nucleotide-binding</keyword>
<dbReference type="Gene3D" id="1.10.510.10">
    <property type="entry name" value="Transferase(Phosphotransferase) domain 1"/>
    <property type="match status" value="1"/>
</dbReference>
<keyword evidence="13 18" id="KW-1133">Transmembrane helix</keyword>
<evidence type="ECO:0000256" key="7">
    <source>
        <dbReference type="ARBA" id="ARBA00022692"/>
    </source>
</evidence>
<evidence type="ECO:0000256" key="5">
    <source>
        <dbReference type="ARBA" id="ARBA00022614"/>
    </source>
</evidence>
<keyword evidence="5" id="KW-0433">Leucine-rich repeat</keyword>
<evidence type="ECO:0000256" key="9">
    <source>
        <dbReference type="ARBA" id="ARBA00022737"/>
    </source>
</evidence>
<evidence type="ECO:0000256" key="8">
    <source>
        <dbReference type="ARBA" id="ARBA00022729"/>
    </source>
</evidence>
<evidence type="ECO:0000256" key="19">
    <source>
        <dbReference type="SAM" id="SignalP"/>
    </source>
</evidence>
<gene>
    <name evidence="21" type="ORF">POM88_049469</name>
</gene>
<evidence type="ECO:0000256" key="11">
    <source>
        <dbReference type="ARBA" id="ARBA00022777"/>
    </source>
</evidence>
<evidence type="ECO:0000256" key="15">
    <source>
        <dbReference type="ARBA" id="ARBA00023180"/>
    </source>
</evidence>
<keyword evidence="12 16" id="KW-0067">ATP-binding</keyword>
<protein>
    <recommendedName>
        <fullName evidence="3">non-specific serine/threonine protein kinase</fullName>
        <ecNumber evidence="3">2.7.11.1</ecNumber>
    </recommendedName>
</protein>
<dbReference type="GO" id="GO:0004674">
    <property type="term" value="F:protein serine/threonine kinase activity"/>
    <property type="evidence" value="ECO:0007669"/>
    <property type="project" value="UniProtKB-KW"/>
</dbReference>
<dbReference type="InterPro" id="IPR013210">
    <property type="entry name" value="LRR_N_plant-typ"/>
</dbReference>
<reference evidence="21" key="2">
    <citation type="submission" date="2023-05" db="EMBL/GenBank/DDBJ databases">
        <authorList>
            <person name="Schelkunov M.I."/>
        </authorList>
    </citation>
    <scope>NUCLEOTIDE SEQUENCE</scope>
    <source>
        <strain evidence="21">Hsosn_3</strain>
        <tissue evidence="21">Leaf</tissue>
    </source>
</reference>
<evidence type="ECO:0000256" key="1">
    <source>
        <dbReference type="ARBA" id="ARBA00004167"/>
    </source>
</evidence>
<evidence type="ECO:0000256" key="6">
    <source>
        <dbReference type="ARBA" id="ARBA00022679"/>
    </source>
</evidence>
<dbReference type="PROSITE" id="PS00108">
    <property type="entry name" value="PROTEIN_KINASE_ST"/>
    <property type="match status" value="1"/>
</dbReference>
<dbReference type="PROSITE" id="PS50011">
    <property type="entry name" value="PROTEIN_KINASE_DOM"/>
    <property type="match status" value="1"/>
</dbReference>
<dbReference type="Pfam" id="PF08263">
    <property type="entry name" value="LRRNT_2"/>
    <property type="match status" value="1"/>
</dbReference>
<feature type="region of interest" description="Disordered" evidence="17">
    <location>
        <begin position="873"/>
        <end position="902"/>
    </location>
</feature>
<dbReference type="SMART" id="SM00220">
    <property type="entry name" value="S_TKc"/>
    <property type="match status" value="1"/>
</dbReference>
<dbReference type="FunFam" id="3.80.10.10:FF:000830">
    <property type="entry name" value="Predicted protein"/>
    <property type="match status" value="1"/>
</dbReference>
<dbReference type="InterPro" id="IPR000719">
    <property type="entry name" value="Prot_kinase_dom"/>
</dbReference>
<keyword evidence="14 18" id="KW-0472">Membrane</keyword>
<dbReference type="InterPro" id="IPR017441">
    <property type="entry name" value="Protein_kinase_ATP_BS"/>
</dbReference>
<feature type="signal peptide" evidence="19">
    <location>
        <begin position="1"/>
        <end position="21"/>
    </location>
</feature>
<keyword evidence="15" id="KW-0325">Glycoprotein</keyword>
<feature type="transmembrane region" description="Helical" evidence="18">
    <location>
        <begin position="554"/>
        <end position="577"/>
    </location>
</feature>
<dbReference type="InterPro" id="IPR001245">
    <property type="entry name" value="Ser-Thr/Tyr_kinase_cat_dom"/>
</dbReference>
<proteinExistence type="inferred from homology"/>
<keyword evidence="6" id="KW-0808">Transferase</keyword>
<evidence type="ECO:0000256" key="4">
    <source>
        <dbReference type="ARBA" id="ARBA00022527"/>
    </source>
</evidence>
<dbReference type="Proteomes" id="UP001237642">
    <property type="component" value="Unassembled WGS sequence"/>
</dbReference>
<dbReference type="EC" id="2.7.11.1" evidence="3"/>
<keyword evidence="4" id="KW-0723">Serine/threonine-protein kinase</keyword>
<feature type="domain" description="Protein kinase" evidence="20">
    <location>
        <begin position="627"/>
        <end position="867"/>
    </location>
</feature>
<dbReference type="PANTHER" id="PTHR45974">
    <property type="entry name" value="RECEPTOR-LIKE PROTEIN 55"/>
    <property type="match status" value="1"/>
</dbReference>
<dbReference type="PANTHER" id="PTHR45974:SF242">
    <property type="entry name" value="LEUCINE-RICH REPEAT PROTEIN KINASE FAMILY PROTEIN"/>
    <property type="match status" value="1"/>
</dbReference>
<keyword evidence="8 19" id="KW-0732">Signal</keyword>
<dbReference type="InterPro" id="IPR011009">
    <property type="entry name" value="Kinase-like_dom_sf"/>
</dbReference>
<dbReference type="FunFam" id="1.10.510.10:FF:000453">
    <property type="entry name" value="LRR receptor-like serine/threonine-protein kinase HSL2"/>
    <property type="match status" value="1"/>
</dbReference>
<evidence type="ECO:0000313" key="22">
    <source>
        <dbReference type="Proteomes" id="UP001237642"/>
    </source>
</evidence>
<reference evidence="21" key="1">
    <citation type="submission" date="2023-02" db="EMBL/GenBank/DDBJ databases">
        <title>Genome of toxic invasive species Heracleum sosnowskyi carries increased number of genes despite the absence of recent whole-genome duplications.</title>
        <authorList>
            <person name="Schelkunov M."/>
            <person name="Shtratnikova V."/>
            <person name="Makarenko M."/>
            <person name="Klepikova A."/>
            <person name="Omelchenko D."/>
            <person name="Novikova G."/>
            <person name="Obukhova E."/>
            <person name="Bogdanov V."/>
            <person name="Penin A."/>
            <person name="Logacheva M."/>
        </authorList>
    </citation>
    <scope>NUCLEOTIDE SEQUENCE</scope>
    <source>
        <strain evidence="21">Hsosn_3</strain>
        <tissue evidence="21">Leaf</tissue>
    </source>
</reference>
<dbReference type="Pfam" id="PF07714">
    <property type="entry name" value="PK_Tyr_Ser-Thr"/>
    <property type="match status" value="1"/>
</dbReference>
<evidence type="ECO:0000256" key="12">
    <source>
        <dbReference type="ARBA" id="ARBA00022840"/>
    </source>
</evidence>
<feature type="chain" id="PRO_5041981521" description="non-specific serine/threonine protein kinase" evidence="19">
    <location>
        <begin position="22"/>
        <end position="930"/>
    </location>
</feature>
<evidence type="ECO:0000256" key="17">
    <source>
        <dbReference type="SAM" id="MobiDB-lite"/>
    </source>
</evidence>
<evidence type="ECO:0000256" key="2">
    <source>
        <dbReference type="ARBA" id="ARBA00008684"/>
    </source>
</evidence>
<evidence type="ECO:0000256" key="3">
    <source>
        <dbReference type="ARBA" id="ARBA00012513"/>
    </source>
</evidence>
<evidence type="ECO:0000256" key="13">
    <source>
        <dbReference type="ARBA" id="ARBA00022989"/>
    </source>
</evidence>
<evidence type="ECO:0000313" key="21">
    <source>
        <dbReference type="EMBL" id="KAK1356213.1"/>
    </source>
</evidence>
<evidence type="ECO:0000259" key="20">
    <source>
        <dbReference type="PROSITE" id="PS50011"/>
    </source>
</evidence>
<comment type="subcellular location">
    <subcellularLocation>
        <location evidence="1">Membrane</location>
        <topology evidence="1">Single-pass membrane protein</topology>
    </subcellularLocation>
</comment>
<dbReference type="EMBL" id="JAUIZM010000011">
    <property type="protein sequence ID" value="KAK1356213.1"/>
    <property type="molecule type" value="Genomic_DNA"/>
</dbReference>
<keyword evidence="9" id="KW-0677">Repeat</keyword>
<comment type="caution">
    <text evidence="21">The sequence shown here is derived from an EMBL/GenBank/DDBJ whole genome shotgun (WGS) entry which is preliminary data.</text>
</comment>
<evidence type="ECO:0000256" key="16">
    <source>
        <dbReference type="PROSITE-ProRule" id="PRU10141"/>
    </source>
</evidence>
<dbReference type="InterPro" id="IPR032675">
    <property type="entry name" value="LRR_dom_sf"/>
</dbReference>
<dbReference type="Pfam" id="PF00560">
    <property type="entry name" value="LRR_1"/>
    <property type="match status" value="2"/>
</dbReference>
<feature type="binding site" evidence="16">
    <location>
        <position position="655"/>
    </location>
    <ligand>
        <name>ATP</name>
        <dbReference type="ChEBI" id="CHEBI:30616"/>
    </ligand>
</feature>
<keyword evidence="21" id="KW-0675">Receptor</keyword>
<sequence>MGVIRLLLLLVFSAFIHGILSNTDDGDVAILRSLKDQWQNTPPSWGKSNDPCGKAWEGVTCEKSRVTALSLSTMGLVGKLSGDIGGLSELKSLDLSFNRGLTGSLSPGLGNLKNLNTLILAGCGFSGTIPTELGNLPELSFLALNSNNFTGGIPRSLGNLSNLYWLDMADNQLSGSIPTSTATAPGLNSLKKAKHFHFNKNQLTGSIPEELFSPDMVLIHVLFDGNQLSGSIPDSIADIKTLEVLRLDRNGLKGKVPTNLNNLVNVVELNLAHNKLTGPLPDLTGMDSLNYVDLSNNSFDSSEAPAWFSTLSSLTTLVAEYGSLQGLVPQDLFGLQQIQQVKLRNNAFDETLNMSSSISQQLQLIDLQDNNISYVTLGSGYKNTLMLIGNPVCNNGLSNMDFCKLQQENSQAYSTSVANCARKSCASDQKLNPQSCECAYPYEGILYFRGPSFREFSNVTIFHSLEMSLWVKLGLTPGSVSLDNPHFNSDDYLQVHVGLFPSDGKYFSRSEIQRLGFAFSNQTYKPPNDFGPYYFIASSYLFRGERGASISSSVLAGIISLAVIMVVVLVGLGLYAVRQKKLAERAIGLSKPFASWAPSGKDSGGAPQLKGARWFSYDELKKCTNNFSDSNEIGSGGYGKVYRGMLPNGQVTAIKRAQQGEQMLVYEYMPNGTLRESLSGKSGIHLDWKRRLRIALGSARGLAYLHDLANPPIIHRDVKSTNILLDENLTAKVADFGLSKLVSDSEKGHVSTQVKGTLGYLDPEYYMSQQLTEKSDVYSFGVVMLELLSARQPIEKGKYIVREVTMALNKSEEENYGLKELMDPSLKTLTNLAGFERYLDLALQCVKESAADRPTMNEVVKTLETILMNDGLNTNTTTSASSSATDFGYTNGGPPTHPYDANAFSRKDVNDSDAFQYSGGFNISAKVEPK</sequence>
<dbReference type="SUPFAM" id="SSF52058">
    <property type="entry name" value="L domain-like"/>
    <property type="match status" value="1"/>
</dbReference>
<evidence type="ECO:0000256" key="10">
    <source>
        <dbReference type="ARBA" id="ARBA00022741"/>
    </source>
</evidence>
<feature type="compositionally biased region" description="Low complexity" evidence="17">
    <location>
        <begin position="873"/>
        <end position="885"/>
    </location>
</feature>
<dbReference type="AlphaFoldDB" id="A0AAD8GX33"/>
<keyword evidence="22" id="KW-1185">Reference proteome</keyword>
<dbReference type="GO" id="GO:0016020">
    <property type="term" value="C:membrane"/>
    <property type="evidence" value="ECO:0007669"/>
    <property type="project" value="UniProtKB-SubCell"/>
</dbReference>
<dbReference type="InterPro" id="IPR008271">
    <property type="entry name" value="Ser/Thr_kinase_AS"/>
</dbReference>
<keyword evidence="11 21" id="KW-0418">Kinase</keyword>
<dbReference type="Gene3D" id="3.80.10.10">
    <property type="entry name" value="Ribonuclease Inhibitor"/>
    <property type="match status" value="3"/>
</dbReference>
<evidence type="ECO:0000256" key="18">
    <source>
        <dbReference type="SAM" id="Phobius"/>
    </source>
</evidence>
<dbReference type="InterPro" id="IPR001611">
    <property type="entry name" value="Leu-rich_rpt"/>
</dbReference>
<keyword evidence="7 18" id="KW-0812">Transmembrane</keyword>
<dbReference type="SUPFAM" id="SSF56112">
    <property type="entry name" value="Protein kinase-like (PK-like)"/>
    <property type="match status" value="1"/>
</dbReference>
<accession>A0AAD8GX33</accession>
<comment type="similarity">
    <text evidence="2">Belongs to the protein kinase superfamily. Ser/Thr protein kinase family.</text>
</comment>
<dbReference type="FunFam" id="3.80.10.10:FF:000363">
    <property type="entry name" value="Leucine-rich repeat family protein"/>
    <property type="match status" value="1"/>
</dbReference>